<dbReference type="AlphaFoldDB" id="A0A2V1K036"/>
<comment type="caution">
    <text evidence="3">The sequence shown here is derived from an EMBL/GenBank/DDBJ whole genome shotgun (WGS) entry which is preliminary data.</text>
</comment>
<dbReference type="PANTHER" id="PTHR30336">
    <property type="entry name" value="INNER MEMBRANE PROTEIN, PROBABLE PERMEASE"/>
    <property type="match status" value="1"/>
</dbReference>
<feature type="transmembrane region" description="Helical" evidence="1">
    <location>
        <begin position="129"/>
        <end position="154"/>
    </location>
</feature>
<dbReference type="InterPro" id="IPR051599">
    <property type="entry name" value="Cell_Envelope_Assoc"/>
</dbReference>
<evidence type="ECO:0000313" key="3">
    <source>
        <dbReference type="EMBL" id="PWF24501.1"/>
    </source>
</evidence>
<dbReference type="GO" id="GO:0005886">
    <property type="term" value="C:plasma membrane"/>
    <property type="evidence" value="ECO:0007669"/>
    <property type="project" value="TreeGrafter"/>
</dbReference>
<sequence>MGKILLVVAALLIIGGILGFIVDRRRLRNVVFVLFGLGIGLIGLLLYNDDGRGVSGPLAIVLLIMVIGPIIGYPILTVFLLANGVMMILRERRSLGNLLSLFLGIVLAGLPIASVVAVNKLDNKAGGMVLTGIFGIAVYFGFCFLVVLLASFAYRRIPMTLRGKYVIVLGSGLKGDKVPPLLAARLDMAMAVANQQEPPATIIPSGGKGTDEQISEAEGMARYLHNHGIDESRILLEDQARTTQENLINSRALLPAPDTHVIVATNSYHVFRAAMLTRQLKMDAQVVGSKTAAYYVPSAFLREFAAMMVQFAGPNMVMLSAWTAMVVSVLVIL</sequence>
<keyword evidence="4" id="KW-1185">Reference proteome</keyword>
<evidence type="ECO:0000259" key="2">
    <source>
        <dbReference type="Pfam" id="PF02698"/>
    </source>
</evidence>
<feature type="transmembrane region" description="Helical" evidence="1">
    <location>
        <begin position="59"/>
        <end position="82"/>
    </location>
</feature>
<dbReference type="Proteomes" id="UP000245283">
    <property type="component" value="Unassembled WGS sequence"/>
</dbReference>
<feature type="transmembrane region" description="Helical" evidence="1">
    <location>
        <begin position="311"/>
        <end position="332"/>
    </location>
</feature>
<protein>
    <submittedName>
        <fullName evidence="3">YdcF family protein</fullName>
    </submittedName>
</protein>
<dbReference type="CDD" id="cd06259">
    <property type="entry name" value="YdcF-like"/>
    <property type="match status" value="1"/>
</dbReference>
<keyword evidence="1" id="KW-1133">Transmembrane helix</keyword>
<keyword evidence="1" id="KW-0472">Membrane</keyword>
<dbReference type="Pfam" id="PF02698">
    <property type="entry name" value="DUF218"/>
    <property type="match status" value="1"/>
</dbReference>
<dbReference type="InterPro" id="IPR014729">
    <property type="entry name" value="Rossmann-like_a/b/a_fold"/>
</dbReference>
<feature type="transmembrane region" description="Helical" evidence="1">
    <location>
        <begin position="94"/>
        <end position="117"/>
    </location>
</feature>
<dbReference type="EMBL" id="QETB01000006">
    <property type="protein sequence ID" value="PWF24501.1"/>
    <property type="molecule type" value="Genomic_DNA"/>
</dbReference>
<feature type="transmembrane region" description="Helical" evidence="1">
    <location>
        <begin position="6"/>
        <end position="22"/>
    </location>
</feature>
<evidence type="ECO:0000256" key="1">
    <source>
        <dbReference type="SAM" id="Phobius"/>
    </source>
</evidence>
<dbReference type="InterPro" id="IPR003848">
    <property type="entry name" value="DUF218"/>
</dbReference>
<accession>A0A2V1K036</accession>
<dbReference type="GO" id="GO:0000270">
    <property type="term" value="P:peptidoglycan metabolic process"/>
    <property type="evidence" value="ECO:0007669"/>
    <property type="project" value="TreeGrafter"/>
</dbReference>
<dbReference type="RefSeq" id="WP_109094397.1">
    <property type="nucleotide sequence ID" value="NZ_CAMELQ010000032.1"/>
</dbReference>
<dbReference type="PANTHER" id="PTHR30336:SF4">
    <property type="entry name" value="ENVELOPE BIOGENESIS FACTOR ELYC"/>
    <property type="match status" value="1"/>
</dbReference>
<dbReference type="OrthoDB" id="9782395at2"/>
<feature type="domain" description="DUF218" evidence="2">
    <location>
        <begin position="165"/>
        <end position="305"/>
    </location>
</feature>
<name>A0A2V1K036_9ACTO</name>
<proteinExistence type="predicted"/>
<dbReference type="GO" id="GO:0043164">
    <property type="term" value="P:Gram-negative-bacterium-type cell wall biogenesis"/>
    <property type="evidence" value="ECO:0007669"/>
    <property type="project" value="TreeGrafter"/>
</dbReference>
<reference evidence="4" key="1">
    <citation type="submission" date="2018-05" db="EMBL/GenBank/DDBJ databases">
        <authorList>
            <person name="Li Y."/>
        </authorList>
    </citation>
    <scope>NUCLEOTIDE SEQUENCE [LARGE SCALE GENOMIC DNA]</scope>
    <source>
        <strain evidence="4">sk1b4</strain>
    </source>
</reference>
<keyword evidence="1" id="KW-0812">Transmembrane</keyword>
<gene>
    <name evidence="3" type="ORF">DD236_10715</name>
</gene>
<organism evidence="3 4">
    <name type="scientific">Ancrocorticia populi</name>
    <dbReference type="NCBI Taxonomy" id="2175228"/>
    <lineage>
        <taxon>Bacteria</taxon>
        <taxon>Bacillati</taxon>
        <taxon>Actinomycetota</taxon>
        <taxon>Actinomycetes</taxon>
        <taxon>Actinomycetales</taxon>
        <taxon>Actinomycetaceae</taxon>
        <taxon>Ancrocorticia</taxon>
    </lineage>
</organism>
<evidence type="ECO:0000313" key="4">
    <source>
        <dbReference type="Proteomes" id="UP000245283"/>
    </source>
</evidence>
<dbReference type="Gene3D" id="3.40.50.620">
    <property type="entry name" value="HUPs"/>
    <property type="match status" value="1"/>
</dbReference>
<feature type="transmembrane region" description="Helical" evidence="1">
    <location>
        <begin position="29"/>
        <end position="47"/>
    </location>
</feature>